<name>A0A1T4YQY6_9BACL</name>
<dbReference type="EMBL" id="FUYJ01000007">
    <property type="protein sequence ID" value="SKB03671.1"/>
    <property type="molecule type" value="Genomic_DNA"/>
</dbReference>
<evidence type="ECO:0000313" key="2">
    <source>
        <dbReference type="Proteomes" id="UP000190042"/>
    </source>
</evidence>
<sequence length="227" mass="25864">MDQHAEHHHYQYKAQGESEVTANVTYRDAIITIELKDKHGKAPELGVSHEKEMHLIVVSADLKEYIHGHPEKQADGVYMLQRELRDNDYKVFVDIAPKNLSYTVSPITLHVGHVYHPNHGNELKVDTDFVKMVDGYSVELKANNIEAGQDISLLFDLRGATPEPYLGALGHVVILDENAEHFIHVHPVSDDKTQFKTVLTEAGKYKLWAEFQFDGEVYVYAYVIEIK</sequence>
<proteinExistence type="predicted"/>
<dbReference type="RefSeq" id="WP_078818325.1">
    <property type="nucleotide sequence ID" value="NZ_FUYJ01000007.1"/>
</dbReference>
<keyword evidence="2" id="KW-1185">Reference proteome</keyword>
<organism evidence="1 2">
    <name type="scientific">Sporosarcina newyorkensis</name>
    <dbReference type="NCBI Taxonomy" id="759851"/>
    <lineage>
        <taxon>Bacteria</taxon>
        <taxon>Bacillati</taxon>
        <taxon>Bacillota</taxon>
        <taxon>Bacilli</taxon>
        <taxon>Bacillales</taxon>
        <taxon>Caryophanaceae</taxon>
        <taxon>Sporosarcina</taxon>
    </lineage>
</organism>
<accession>A0A1T4YQY6</accession>
<evidence type="ECO:0000313" key="1">
    <source>
        <dbReference type="EMBL" id="SKB03671.1"/>
    </source>
</evidence>
<evidence type="ECO:0008006" key="3">
    <source>
        <dbReference type="Google" id="ProtNLM"/>
    </source>
</evidence>
<dbReference type="Proteomes" id="UP000190042">
    <property type="component" value="Unassembled WGS sequence"/>
</dbReference>
<dbReference type="AlphaFoldDB" id="A0A1T4YQY6"/>
<reference evidence="2" key="1">
    <citation type="submission" date="2017-02" db="EMBL/GenBank/DDBJ databases">
        <authorList>
            <person name="Varghese N."/>
            <person name="Submissions S."/>
        </authorList>
    </citation>
    <scope>NUCLEOTIDE SEQUENCE [LARGE SCALE GENOMIC DNA]</scope>
    <source>
        <strain evidence="2">DSM 23966</strain>
    </source>
</reference>
<gene>
    <name evidence="1" type="ORF">SAMN04244570_3236</name>
</gene>
<protein>
    <recommendedName>
        <fullName evidence="3">Secreted protein</fullName>
    </recommendedName>
</protein>